<evidence type="ECO:0000256" key="4">
    <source>
        <dbReference type="ARBA" id="ARBA00022840"/>
    </source>
</evidence>
<dbReference type="Pfam" id="PF13086">
    <property type="entry name" value="AAA_11"/>
    <property type="match status" value="2"/>
</dbReference>
<dbReference type="GO" id="GO:0005524">
    <property type="term" value="F:ATP binding"/>
    <property type="evidence" value="ECO:0007669"/>
    <property type="project" value="UniProtKB-KW"/>
</dbReference>
<dbReference type="InterPro" id="IPR041679">
    <property type="entry name" value="DNA2/NAM7-like_C"/>
</dbReference>
<dbReference type="FunFam" id="3.40.50.300:FF:000326">
    <property type="entry name" value="P-loop containing nucleoside triphosphate hydrolase"/>
    <property type="match status" value="1"/>
</dbReference>
<sequence length="617" mass="68538">MEYEEFVDDTIGFIRTELRTEHDEVLDDVIDQGPDLAAGTSGAVRSDRIIERTRGSLLFTVSRPSPERTHRRPTVEELYSVYEGNTVALLWEKEDGTHEWIDGLVERISDSSISVDTSYGKRSQADVSTDGIDAVTLRVVVKGVAERRELEAFESSTEAYRSVLRGERPLEFESAQDFDLDVDIELNPYQESAAVDALLANDVFCIHGPPGTGKTRTLVAIIEQAVKNEERVLVTAHSNQAVDNIVIGDGEADRASLNGVVRSMGNDNSERDISLIRPSSSTRELHPTVRERYFVDTQNLPDTPAVDIVATTTNTAAAVGGHFDLVVVDEASQASCPATSIPFGRGGRTIENEYGYERHFGLRTILAGDHKQLPPYVADREMQRQGLHKSLFEHLVSMYGSGLSQTLYRQYRMHEDIAQFPNEEFYDDELEHGDANRQATLENLRPIRAIHHTSPDQQDEGDYSYYNSTEAAFVAAQVQKALNTGVEPAEVGVITAYGRQQEKINDKLGSTLGGAVAQEVNVATIDRFQGGQREVIIVSFVRSNTDADSGFLEDPPVTAKKRLNVALTRAKKRLVLIGDWDTLSTTASFRDESDSCADTYHRLREYLLEKDAMVSQQ</sequence>
<evidence type="ECO:0000256" key="3">
    <source>
        <dbReference type="ARBA" id="ARBA00022806"/>
    </source>
</evidence>
<keyword evidence="8" id="KW-1185">Reference proteome</keyword>
<dbReference type="SUPFAM" id="SSF52540">
    <property type="entry name" value="P-loop containing nucleoside triphosphate hydrolases"/>
    <property type="match status" value="1"/>
</dbReference>
<dbReference type="RefSeq" id="WP_250874379.1">
    <property type="nucleotide sequence ID" value="NZ_JALXFV010000007.1"/>
</dbReference>
<dbReference type="AlphaFoldDB" id="A0ABD6AX06"/>
<protein>
    <submittedName>
        <fullName evidence="7">AAA domain-containing protein</fullName>
    </submittedName>
</protein>
<organism evidence="7 8">
    <name type="scientific">Halomarina rubra</name>
    <dbReference type="NCBI Taxonomy" id="2071873"/>
    <lineage>
        <taxon>Archaea</taxon>
        <taxon>Methanobacteriati</taxon>
        <taxon>Methanobacteriota</taxon>
        <taxon>Stenosarchaea group</taxon>
        <taxon>Halobacteria</taxon>
        <taxon>Halobacteriales</taxon>
        <taxon>Natronomonadaceae</taxon>
        <taxon>Halomarina</taxon>
    </lineage>
</organism>
<dbReference type="InterPro" id="IPR045055">
    <property type="entry name" value="DNA2/NAM7-like"/>
</dbReference>
<feature type="domain" description="DNA2/NAM7 helicase-like C-terminal" evidence="6">
    <location>
        <begin position="388"/>
        <end position="579"/>
    </location>
</feature>
<dbReference type="GO" id="GO:0005694">
    <property type="term" value="C:chromosome"/>
    <property type="evidence" value="ECO:0007669"/>
    <property type="project" value="UniProtKB-ARBA"/>
</dbReference>
<dbReference type="GO" id="GO:0016787">
    <property type="term" value="F:hydrolase activity"/>
    <property type="evidence" value="ECO:0007669"/>
    <property type="project" value="UniProtKB-KW"/>
</dbReference>
<evidence type="ECO:0000259" key="6">
    <source>
        <dbReference type="Pfam" id="PF13087"/>
    </source>
</evidence>
<dbReference type="InterPro" id="IPR041677">
    <property type="entry name" value="DNA2/NAM7_AAA_11"/>
</dbReference>
<dbReference type="CDD" id="cd18808">
    <property type="entry name" value="SF1_C_Upf1"/>
    <property type="match status" value="1"/>
</dbReference>
<feature type="domain" description="DNA2/NAM7 helicase helicase" evidence="5">
    <location>
        <begin position="306"/>
        <end position="377"/>
    </location>
</feature>
<evidence type="ECO:0000313" key="7">
    <source>
        <dbReference type="EMBL" id="MFD1514425.1"/>
    </source>
</evidence>
<evidence type="ECO:0000313" key="8">
    <source>
        <dbReference type="Proteomes" id="UP001597187"/>
    </source>
</evidence>
<feature type="domain" description="DNA2/NAM7 helicase helicase" evidence="5">
    <location>
        <begin position="186"/>
        <end position="251"/>
    </location>
</feature>
<evidence type="ECO:0000256" key="1">
    <source>
        <dbReference type="ARBA" id="ARBA00022741"/>
    </source>
</evidence>
<evidence type="ECO:0000259" key="5">
    <source>
        <dbReference type="Pfam" id="PF13086"/>
    </source>
</evidence>
<evidence type="ECO:0000256" key="2">
    <source>
        <dbReference type="ARBA" id="ARBA00022801"/>
    </source>
</evidence>
<dbReference type="InterPro" id="IPR047187">
    <property type="entry name" value="SF1_C_Upf1"/>
</dbReference>
<proteinExistence type="predicted"/>
<keyword evidence="1" id="KW-0547">Nucleotide-binding</keyword>
<name>A0ABD6AX06_9EURY</name>
<dbReference type="PANTHER" id="PTHR10887">
    <property type="entry name" value="DNA2/NAM7 HELICASE FAMILY"/>
    <property type="match status" value="1"/>
</dbReference>
<keyword evidence="4" id="KW-0067">ATP-binding</keyword>
<dbReference type="EMBL" id="JBHUDC010000007">
    <property type="protein sequence ID" value="MFD1514425.1"/>
    <property type="molecule type" value="Genomic_DNA"/>
</dbReference>
<keyword evidence="2" id="KW-0378">Hydrolase</keyword>
<comment type="caution">
    <text evidence="7">The sequence shown here is derived from an EMBL/GenBank/DDBJ whole genome shotgun (WGS) entry which is preliminary data.</text>
</comment>
<dbReference type="Proteomes" id="UP001597187">
    <property type="component" value="Unassembled WGS sequence"/>
</dbReference>
<dbReference type="PANTHER" id="PTHR10887:SF495">
    <property type="entry name" value="HELICASE SENATAXIN ISOFORM X1-RELATED"/>
    <property type="match status" value="1"/>
</dbReference>
<accession>A0ABD6AX06</accession>
<reference evidence="7 8" key="1">
    <citation type="journal article" date="2019" name="Int. J. Syst. Evol. Microbiol.">
        <title>The Global Catalogue of Microorganisms (GCM) 10K type strain sequencing project: providing services to taxonomists for standard genome sequencing and annotation.</title>
        <authorList>
            <consortium name="The Broad Institute Genomics Platform"/>
            <consortium name="The Broad Institute Genome Sequencing Center for Infectious Disease"/>
            <person name="Wu L."/>
            <person name="Ma J."/>
        </authorList>
    </citation>
    <scope>NUCLEOTIDE SEQUENCE [LARGE SCALE GENOMIC DNA]</scope>
    <source>
        <strain evidence="7 8">CGMCC 1.12563</strain>
    </source>
</reference>
<keyword evidence="3" id="KW-0347">Helicase</keyword>
<dbReference type="InterPro" id="IPR027417">
    <property type="entry name" value="P-loop_NTPase"/>
</dbReference>
<gene>
    <name evidence="7" type="ORF">ACFSBT_14175</name>
</gene>
<dbReference type="Pfam" id="PF13087">
    <property type="entry name" value="AAA_12"/>
    <property type="match status" value="1"/>
</dbReference>
<dbReference type="GO" id="GO:0004386">
    <property type="term" value="F:helicase activity"/>
    <property type="evidence" value="ECO:0007669"/>
    <property type="project" value="UniProtKB-KW"/>
</dbReference>
<dbReference type="Gene3D" id="3.40.50.300">
    <property type="entry name" value="P-loop containing nucleotide triphosphate hydrolases"/>
    <property type="match status" value="2"/>
</dbReference>